<dbReference type="Gene3D" id="2.130.10.10">
    <property type="entry name" value="YVTN repeat-like/Quinoprotein amine dehydrogenase"/>
    <property type="match status" value="1"/>
</dbReference>
<feature type="region of interest" description="Disordered" evidence="7">
    <location>
        <begin position="1"/>
        <end position="71"/>
    </location>
</feature>
<dbReference type="KEGG" id="hoh:Hoch_1271"/>
<feature type="domain" description="Protein kinase" evidence="8">
    <location>
        <begin position="97"/>
        <end position="291"/>
    </location>
</feature>
<dbReference type="EMBL" id="CP001804">
    <property type="protein sequence ID" value="ACY13831.1"/>
    <property type="molecule type" value="Genomic_DNA"/>
</dbReference>
<dbReference type="PROSITE" id="PS50082">
    <property type="entry name" value="WD_REPEATS_2"/>
    <property type="match status" value="1"/>
</dbReference>
<evidence type="ECO:0000256" key="3">
    <source>
        <dbReference type="ARBA" id="ARBA00022777"/>
    </source>
</evidence>
<evidence type="ECO:0000256" key="1">
    <source>
        <dbReference type="ARBA" id="ARBA00022679"/>
    </source>
</evidence>
<feature type="compositionally biased region" description="Low complexity" evidence="7">
    <location>
        <begin position="42"/>
        <end position="58"/>
    </location>
</feature>
<dbReference type="Pfam" id="PF00400">
    <property type="entry name" value="WD40"/>
    <property type="match status" value="1"/>
</dbReference>
<dbReference type="Proteomes" id="UP000001880">
    <property type="component" value="Chromosome"/>
</dbReference>
<dbReference type="InterPro" id="IPR001680">
    <property type="entry name" value="WD40_rpt"/>
</dbReference>
<dbReference type="InterPro" id="IPR015943">
    <property type="entry name" value="WD40/YVTN_repeat-like_dom_sf"/>
</dbReference>
<dbReference type="RefSeq" id="WP_012826440.1">
    <property type="nucleotide sequence ID" value="NC_013440.1"/>
</dbReference>
<dbReference type="PANTHER" id="PTHR43289">
    <property type="entry name" value="MITOGEN-ACTIVATED PROTEIN KINASE KINASE KINASE 20-RELATED"/>
    <property type="match status" value="1"/>
</dbReference>
<dbReference type="SMART" id="SM00220">
    <property type="entry name" value="S_TKc"/>
    <property type="match status" value="1"/>
</dbReference>
<dbReference type="PROSITE" id="PS50294">
    <property type="entry name" value="WD_REPEATS_REGION"/>
    <property type="match status" value="1"/>
</dbReference>
<feature type="compositionally biased region" description="Basic and acidic residues" evidence="7">
    <location>
        <begin position="1"/>
        <end position="20"/>
    </location>
</feature>
<organism evidence="9 10">
    <name type="scientific">Haliangium ochraceum (strain DSM 14365 / JCM 11303 / SMP-2)</name>
    <dbReference type="NCBI Taxonomy" id="502025"/>
    <lineage>
        <taxon>Bacteria</taxon>
        <taxon>Pseudomonadati</taxon>
        <taxon>Myxococcota</taxon>
        <taxon>Polyangia</taxon>
        <taxon>Haliangiales</taxon>
        <taxon>Kofleriaceae</taxon>
        <taxon>Haliangium</taxon>
    </lineage>
</organism>
<feature type="binding site" evidence="6">
    <location>
        <position position="126"/>
    </location>
    <ligand>
        <name>ATP</name>
        <dbReference type="ChEBI" id="CHEBI:30616"/>
    </ligand>
</feature>
<keyword evidence="5" id="KW-0853">WD repeat</keyword>
<dbReference type="PROSITE" id="PS50011">
    <property type="entry name" value="PROTEIN_KINASE_DOM"/>
    <property type="match status" value="1"/>
</dbReference>
<dbReference type="SUPFAM" id="SSF63829">
    <property type="entry name" value="Calcium-dependent phosphotriesterase"/>
    <property type="match status" value="1"/>
</dbReference>
<keyword evidence="1" id="KW-0808">Transferase</keyword>
<dbReference type="Pfam" id="PF00069">
    <property type="entry name" value="Pkinase"/>
    <property type="match status" value="1"/>
</dbReference>
<dbReference type="STRING" id="502025.Hoch_1271"/>
<dbReference type="SUPFAM" id="SSF56112">
    <property type="entry name" value="Protein kinase-like (PK-like)"/>
    <property type="match status" value="1"/>
</dbReference>
<gene>
    <name evidence="9" type="ordered locus">Hoch_1271</name>
</gene>
<evidence type="ECO:0000256" key="5">
    <source>
        <dbReference type="PROSITE-ProRule" id="PRU00221"/>
    </source>
</evidence>
<dbReference type="GO" id="GO:0005524">
    <property type="term" value="F:ATP binding"/>
    <property type="evidence" value="ECO:0007669"/>
    <property type="project" value="UniProtKB-UniRule"/>
</dbReference>
<dbReference type="Gene3D" id="3.30.200.20">
    <property type="entry name" value="Phosphorylase Kinase, domain 1"/>
    <property type="match status" value="1"/>
</dbReference>
<evidence type="ECO:0000256" key="4">
    <source>
        <dbReference type="ARBA" id="ARBA00022840"/>
    </source>
</evidence>
<name>D0LTD6_HALO1</name>
<keyword evidence="10" id="KW-1185">Reference proteome</keyword>
<evidence type="ECO:0000313" key="10">
    <source>
        <dbReference type="Proteomes" id="UP000001880"/>
    </source>
</evidence>
<dbReference type="InterPro" id="IPR017441">
    <property type="entry name" value="Protein_kinase_ATP_BS"/>
</dbReference>
<keyword evidence="3 9" id="KW-0418">Kinase</keyword>
<protein>
    <submittedName>
        <fullName evidence="9">Serine/threonine protein kinase with WD40 repeats</fullName>
    </submittedName>
</protein>
<dbReference type="PANTHER" id="PTHR43289:SF6">
    <property type="entry name" value="SERINE_THREONINE-PROTEIN KINASE NEKL-3"/>
    <property type="match status" value="1"/>
</dbReference>
<reference evidence="9 10" key="1">
    <citation type="journal article" date="2010" name="Stand. Genomic Sci.">
        <title>Complete genome sequence of Haliangium ochraceum type strain (SMP-2).</title>
        <authorList>
            <consortium name="US DOE Joint Genome Institute (JGI-PGF)"/>
            <person name="Ivanova N."/>
            <person name="Daum C."/>
            <person name="Lang E."/>
            <person name="Abt B."/>
            <person name="Kopitz M."/>
            <person name="Saunders E."/>
            <person name="Lapidus A."/>
            <person name="Lucas S."/>
            <person name="Glavina Del Rio T."/>
            <person name="Nolan M."/>
            <person name="Tice H."/>
            <person name="Copeland A."/>
            <person name="Cheng J.F."/>
            <person name="Chen F."/>
            <person name="Bruce D."/>
            <person name="Goodwin L."/>
            <person name="Pitluck S."/>
            <person name="Mavromatis K."/>
            <person name="Pati A."/>
            <person name="Mikhailova N."/>
            <person name="Chen A."/>
            <person name="Palaniappan K."/>
            <person name="Land M."/>
            <person name="Hauser L."/>
            <person name="Chang Y.J."/>
            <person name="Jeffries C.D."/>
            <person name="Detter J.C."/>
            <person name="Brettin T."/>
            <person name="Rohde M."/>
            <person name="Goker M."/>
            <person name="Bristow J."/>
            <person name="Markowitz V."/>
            <person name="Eisen J.A."/>
            <person name="Hugenholtz P."/>
            <person name="Kyrpides N.C."/>
            <person name="Klenk H.P."/>
        </authorList>
    </citation>
    <scope>NUCLEOTIDE SEQUENCE [LARGE SCALE GENOMIC DNA]</scope>
    <source>
        <strain evidence="10">DSM 14365 / CIP 107738 / JCM 11303 / AJ 13395 / SMP-2</strain>
    </source>
</reference>
<keyword evidence="9" id="KW-0723">Serine/threonine-protein kinase</keyword>
<evidence type="ECO:0000256" key="7">
    <source>
        <dbReference type="SAM" id="MobiDB-lite"/>
    </source>
</evidence>
<evidence type="ECO:0000259" key="8">
    <source>
        <dbReference type="PROSITE" id="PS50011"/>
    </source>
</evidence>
<dbReference type="SMART" id="SM00320">
    <property type="entry name" value="WD40"/>
    <property type="match status" value="1"/>
</dbReference>
<evidence type="ECO:0000313" key="9">
    <source>
        <dbReference type="EMBL" id="ACY13831.1"/>
    </source>
</evidence>
<keyword evidence="4 6" id="KW-0067">ATP-binding</keyword>
<sequence>MSATRQHPDDSAGSERDDAAARAAETVQTPRQRALLTDPMPAQATAAALGTDAASRPSAAPPPADAPAPARAPRLALPHAGQTAQSPPPTSTRIGQYEFIRSLGRGGMGEVFLARDLRLGRLVAVKRLRTRRPELAERFLREARTTARCMHENIVVIHKVGEFGGEPYMVLEYIEGQPLRAWLRERADSEESVRVWSLDGAAAPLVLHGHEDRVMAAVFTPDGRAVISAGFDHTVRVWRDLSCLSLDAPRLWRSSTFCPKPELRSELLGIQPARARAEWQQCRRRVRRPSP</sequence>
<dbReference type="InterPro" id="IPR011009">
    <property type="entry name" value="Kinase-like_dom_sf"/>
</dbReference>
<accession>D0LTD6</accession>
<proteinExistence type="predicted"/>
<keyword evidence="2 6" id="KW-0547">Nucleotide-binding</keyword>
<dbReference type="HOGENOM" id="CLU_955682_0_0_7"/>
<dbReference type="InterPro" id="IPR000719">
    <property type="entry name" value="Prot_kinase_dom"/>
</dbReference>
<evidence type="ECO:0000256" key="2">
    <source>
        <dbReference type="ARBA" id="ARBA00022741"/>
    </source>
</evidence>
<dbReference type="GO" id="GO:0004674">
    <property type="term" value="F:protein serine/threonine kinase activity"/>
    <property type="evidence" value="ECO:0007669"/>
    <property type="project" value="UniProtKB-KW"/>
</dbReference>
<evidence type="ECO:0000256" key="6">
    <source>
        <dbReference type="PROSITE-ProRule" id="PRU10141"/>
    </source>
</evidence>
<feature type="repeat" description="WD" evidence="5">
    <location>
        <begin position="207"/>
        <end position="238"/>
    </location>
</feature>
<dbReference type="eggNOG" id="COG0515">
    <property type="taxonomic scope" value="Bacteria"/>
</dbReference>
<dbReference type="AlphaFoldDB" id="D0LTD6"/>
<dbReference type="PROSITE" id="PS00107">
    <property type="entry name" value="PROTEIN_KINASE_ATP"/>
    <property type="match status" value="1"/>
</dbReference>